<dbReference type="AlphaFoldDB" id="A0A3M8AQU4"/>
<comment type="caution">
    <text evidence="1">The sequence shown here is derived from an EMBL/GenBank/DDBJ whole genome shotgun (WGS) entry which is preliminary data.</text>
</comment>
<dbReference type="OrthoDB" id="2858389at2"/>
<dbReference type="RefSeq" id="WP_122906348.1">
    <property type="nucleotide sequence ID" value="NZ_RHHS01000048.1"/>
</dbReference>
<evidence type="ECO:0000313" key="1">
    <source>
        <dbReference type="EMBL" id="RNB53469.1"/>
    </source>
</evidence>
<proteinExistence type="predicted"/>
<accession>A0A3M8AQU4</accession>
<dbReference type="Proteomes" id="UP000268829">
    <property type="component" value="Unassembled WGS sequence"/>
</dbReference>
<protein>
    <submittedName>
        <fullName evidence="1">WYL domain-containing protein</fullName>
    </submittedName>
</protein>
<keyword evidence="2" id="KW-1185">Reference proteome</keyword>
<reference evidence="1 2" key="1">
    <citation type="submission" date="2018-10" db="EMBL/GenBank/DDBJ databases">
        <title>Phylogenomics of Brevibacillus.</title>
        <authorList>
            <person name="Dunlap C."/>
        </authorList>
    </citation>
    <scope>NUCLEOTIDE SEQUENCE [LARGE SCALE GENOMIC DNA]</scope>
    <source>
        <strain evidence="1 2">DSM 100115</strain>
    </source>
</reference>
<dbReference type="EMBL" id="RHHS01000048">
    <property type="protein sequence ID" value="RNB53469.1"/>
    <property type="molecule type" value="Genomic_DNA"/>
</dbReference>
<name>A0A3M8AQU4_9BACL</name>
<organism evidence="1 2">
    <name type="scientific">Brevibacillus gelatini</name>
    <dbReference type="NCBI Taxonomy" id="1655277"/>
    <lineage>
        <taxon>Bacteria</taxon>
        <taxon>Bacillati</taxon>
        <taxon>Bacillota</taxon>
        <taxon>Bacilli</taxon>
        <taxon>Bacillales</taxon>
        <taxon>Paenibacillaceae</taxon>
        <taxon>Brevibacillus</taxon>
    </lineage>
</organism>
<sequence length="268" mass="31513">MNLFDKIHNYQLITRLDEAGLYPVTSHEKAWLAKMLKHPAAQSFFEAETLSKLQQLTAAYAPTDERELFIEKAGTRTRNIWHPLVRKLRRIILGKNHIQLHAGTRSGRAYRRQRGVPYKLEYSLAKKEWYLIWLTFDSEQLLTTPLSLIRSVKEIYVEDAWYDSFLPVIESMLAARQQTAKIQVVRRYNLELQRILYAFSCFDKEVAYDPDTQEYTITLRFLQDEQEFILSRLRFLGLRVKVVENDQLKRRMAESAANALARYAPSAH</sequence>
<evidence type="ECO:0000313" key="2">
    <source>
        <dbReference type="Proteomes" id="UP000268829"/>
    </source>
</evidence>
<gene>
    <name evidence="1" type="ORF">EDM57_19425</name>
</gene>